<accession>A0A345RV02</accession>
<proteinExistence type="predicted"/>
<evidence type="ECO:0000313" key="3">
    <source>
        <dbReference type="Proteomes" id="UP000253720"/>
    </source>
</evidence>
<evidence type="ECO:0000313" key="2">
    <source>
        <dbReference type="EMBL" id="AXI63118.1"/>
    </source>
</evidence>
<reference evidence="2 3" key="1">
    <citation type="submission" date="2018-05" db="EMBL/GenBank/DDBJ databases">
        <title>Complete genome sequence of Pseudomonas kribbensis 46-2(T).</title>
        <authorList>
            <person name="Jeong H."/>
            <person name="Lee S.-G."/>
            <person name="Rha E."/>
            <person name="Kim H."/>
        </authorList>
    </citation>
    <scope>NUCLEOTIDE SEQUENCE [LARGE SCALE GENOMIC DNA]</scope>
    <source>
        <strain evidence="2 3">46-2</strain>
    </source>
</reference>
<dbReference type="Proteomes" id="UP000253720">
    <property type="component" value="Chromosome"/>
</dbReference>
<feature type="compositionally biased region" description="Basic and acidic residues" evidence="1">
    <location>
        <begin position="712"/>
        <end position="722"/>
    </location>
</feature>
<gene>
    <name evidence="2" type="ORF">DLD99_22455</name>
</gene>
<feature type="region of interest" description="Disordered" evidence="1">
    <location>
        <begin position="702"/>
        <end position="722"/>
    </location>
</feature>
<dbReference type="KEGG" id="pke:DLD99_22455"/>
<dbReference type="EMBL" id="CP029608">
    <property type="protein sequence ID" value="AXI63118.1"/>
    <property type="molecule type" value="Genomic_DNA"/>
</dbReference>
<evidence type="ECO:0000256" key="1">
    <source>
        <dbReference type="SAM" id="MobiDB-lite"/>
    </source>
</evidence>
<name>A0A345RV02_9PSED</name>
<sequence length="722" mass="76671">MFILGGTGGVAGSLMQIVYDLDHNHLVGQAAVTADAWEAAVIVEPGRRSLVAGQTGAGINPSDFSQPRVFDIRPLPLTRVNVTFPDAITVKFAGGGREGATVVITVLSGPGGAAPGEARVVSGKWETSATNWPDGLYKMSAIQKISNNAGGWIESTPIEFEVTYLFPLPSGVKSTPEYQTTFSGNGLLGATVSVLDSDKLTKIAPDAPVRNDNTWSTTAYVPWGPTWDRTIYVHQFIGSRKSASVEHKVRIPPIAPGIGSVSPEGLSPTFTGTCEQDARVNLVFSDDATPYPAVVTGRAWSFRRTLPFTPDVEHTVTATQIAAQQTSPAASRQFKQQRPMVTVVITHPAQNSEVGHGDVTFKGTGGMKGATVSVWDYVNGGTLGSVTLGADGPWEIVVQMTFGRRVVRAKQVIGDRESAYSALREFNVVLLQPEIDEPSEAGTQTRTSMIEGTGEPLGYVDVFKGSSTTPFLEKVPIGVNGRWKAEAIEPVGNKTIRARQYFQSQISKDTQPRTYKVVPHSPFMETPAAGDHVGKRAMVSGFGVPGDKVKVKLGPGTDPALGEAFVGEDRTWSIPVEIPRAGPAVSLVATSSEGTFESAASAPRSVLAGIFEPTIQSPAEGRPVLNPVHFAGTGRDGEAQLCSWYNPEVIQASVLPVTTATGWQGAASIALSPGGNWSVIQQTLTKDQDGATVSDKVTSHRFEVEPVPSEGKLSDVPDKWSL</sequence>
<keyword evidence="3" id="KW-1185">Reference proteome</keyword>
<organism evidence="2 3">
    <name type="scientific">Pseudomonas kribbensis</name>
    <dbReference type="NCBI Taxonomy" id="1628086"/>
    <lineage>
        <taxon>Bacteria</taxon>
        <taxon>Pseudomonadati</taxon>
        <taxon>Pseudomonadota</taxon>
        <taxon>Gammaproteobacteria</taxon>
        <taxon>Pseudomonadales</taxon>
        <taxon>Pseudomonadaceae</taxon>
        <taxon>Pseudomonas</taxon>
    </lineage>
</organism>
<protein>
    <submittedName>
        <fullName evidence="2">Uncharacterized protein</fullName>
    </submittedName>
</protein>
<dbReference type="AlphaFoldDB" id="A0A345RV02"/>